<accession>A0A3M7RAF8</accession>
<keyword evidence="2" id="KW-1185">Reference proteome</keyword>
<dbReference type="EMBL" id="REGN01003851">
    <property type="protein sequence ID" value="RNA20449.1"/>
    <property type="molecule type" value="Genomic_DNA"/>
</dbReference>
<organism evidence="1 2">
    <name type="scientific">Brachionus plicatilis</name>
    <name type="common">Marine rotifer</name>
    <name type="synonym">Brachionus muelleri</name>
    <dbReference type="NCBI Taxonomy" id="10195"/>
    <lineage>
        <taxon>Eukaryota</taxon>
        <taxon>Metazoa</taxon>
        <taxon>Spiralia</taxon>
        <taxon>Gnathifera</taxon>
        <taxon>Rotifera</taxon>
        <taxon>Eurotatoria</taxon>
        <taxon>Monogononta</taxon>
        <taxon>Pseudotrocha</taxon>
        <taxon>Ploima</taxon>
        <taxon>Brachionidae</taxon>
        <taxon>Brachionus</taxon>
    </lineage>
</organism>
<name>A0A3M7RAF8_BRAPC</name>
<sequence length="393" mass="45409">MVSSRTCEGSKMSCENDDCIFDGTPKEIFKWPRPVMSYGFVCTSSFVYWTKEIVNFCPFRLYMTIGLNLPFNNVFSNTNGDQIFKINQTFNECGMKLYGSTEGLFLTYNRTNLPKIKADFVTIHDLILADNDGIELKIYTALDRLKEEICNIELSSLRTFRHHEDQFEILYAGNKNLIVYVRDGIIFVPDCKTSYSVEVENYDGCTRDPKVSFELSGKRNTGYLSKSNIIRYDNEEQCKAKRHWVRKINNKIISIDKNGITWLKSNHLISVNSITSEVESLKFNHDMSINDLINLTLEQSTSKNQNLDNEDFENSYYYRGLPFGLSHFINWLKNSMRNVLLNYLTQHVLEPTIKGNILDLVLTDDPARMFRVSHGPPLGSTEKNCLHSSIRWS</sequence>
<dbReference type="Proteomes" id="UP000276133">
    <property type="component" value="Unassembled WGS sequence"/>
</dbReference>
<comment type="caution">
    <text evidence="1">The sequence shown here is derived from an EMBL/GenBank/DDBJ whole genome shotgun (WGS) entry which is preliminary data.</text>
</comment>
<evidence type="ECO:0000313" key="2">
    <source>
        <dbReference type="Proteomes" id="UP000276133"/>
    </source>
</evidence>
<evidence type="ECO:0000313" key="1">
    <source>
        <dbReference type="EMBL" id="RNA20449.1"/>
    </source>
</evidence>
<dbReference type="AlphaFoldDB" id="A0A3M7RAF8"/>
<protein>
    <submittedName>
        <fullName evidence="1">Uncharacterized protein</fullName>
    </submittedName>
</protein>
<proteinExistence type="predicted"/>
<gene>
    <name evidence="1" type="ORF">BpHYR1_015500</name>
</gene>
<reference evidence="1 2" key="1">
    <citation type="journal article" date="2018" name="Sci. Rep.">
        <title>Genomic signatures of local adaptation to the degree of environmental predictability in rotifers.</title>
        <authorList>
            <person name="Franch-Gras L."/>
            <person name="Hahn C."/>
            <person name="Garcia-Roger E.M."/>
            <person name="Carmona M.J."/>
            <person name="Serra M."/>
            <person name="Gomez A."/>
        </authorList>
    </citation>
    <scope>NUCLEOTIDE SEQUENCE [LARGE SCALE GENOMIC DNA]</scope>
    <source>
        <strain evidence="1">HYR1</strain>
    </source>
</reference>